<accession>A0A8C2IL95</accession>
<organism evidence="3 4">
    <name type="scientific">Cyprinus carpio</name>
    <name type="common">Common carp</name>
    <dbReference type="NCBI Taxonomy" id="7962"/>
    <lineage>
        <taxon>Eukaryota</taxon>
        <taxon>Metazoa</taxon>
        <taxon>Chordata</taxon>
        <taxon>Craniata</taxon>
        <taxon>Vertebrata</taxon>
        <taxon>Euteleostomi</taxon>
        <taxon>Actinopterygii</taxon>
        <taxon>Neopterygii</taxon>
        <taxon>Teleostei</taxon>
        <taxon>Ostariophysi</taxon>
        <taxon>Cypriniformes</taxon>
        <taxon>Cyprinidae</taxon>
        <taxon>Cyprininae</taxon>
        <taxon>Cyprinus</taxon>
    </lineage>
</organism>
<dbReference type="GO" id="GO:0005737">
    <property type="term" value="C:cytoplasm"/>
    <property type="evidence" value="ECO:0007669"/>
    <property type="project" value="TreeGrafter"/>
</dbReference>
<keyword evidence="1" id="KW-0378">Hydrolase</keyword>
<evidence type="ECO:0000313" key="3">
    <source>
        <dbReference type="Ensembl" id="ENSCCRP00020081807.1"/>
    </source>
</evidence>
<sequence length="720" mass="81460">MITTLTFSSERTSTSAKEMRVCFIMYKCVYLNLCHKEHDSLLYNCSQMVLPVDESLTESMGVKAKSASLCKDALLKAVFGGTISRMYRFPTTDGNHLRVLEQMAESVLSLHIPRQFVKLLLEEDAARVCELEELGELSPCWENLRRQIITQYQTIILTYQETLSNLHDYKGPSFKSSTLKGEKKLEFIPTNLHVQRLRVQDHTYDVVTTGAPAAHHQGFKGSGLRKLIQKFEEAKKHAGESAPLSMRYQPQDVLKAKEIISHINTLKTQVSYYTERLSRAAKERSTNALERTLAILTDKVRGFSWLKSTYWHCCHKQRLLSLCPVLDGSPSVEGSSPGKPLAANYLSQLQVYLWAIQFYLSVFMALGEWSEALYPLLTTLNECVAMMSDKAKKSMVFLLMQDSAPTIAMSLSLQYRRDVVFCQTLTALICGFVIKLRNCLSDSGFLRQLHTIGLLVQFEGLLSTYGEELAMLEDMSVGVMDLRNVTFKVTQATSSFSPDMLPVITGNRDGFNVRVPLSGLMFDVLPREIQNGMLLRVQPVLFNVGINEQQTLAEKFGDTSLQEVVNMESLTRLASYYDQFKEVLPEDCLPRSRSQICVPELLKFLSQNVSARKSKNVDILLQAAEICRRLNGVRVTSCKSAKDRTAMSVTLEQCQILQQEHCMAPQVFTQALECMRSEGCRRENTMKNVGSRKYAFNSLQLKTFPKQYRPPEGTYGKVET</sequence>
<proteinExistence type="predicted"/>
<keyword evidence="2" id="KW-0443">Lipid metabolism</keyword>
<evidence type="ECO:0000256" key="1">
    <source>
        <dbReference type="ARBA" id="ARBA00022801"/>
    </source>
</evidence>
<dbReference type="Ensembl" id="ENSCCRT00020089563.1">
    <property type="protein sequence ID" value="ENSCCRP00020081807.1"/>
    <property type="gene ID" value="ENSCCRG00020037326.1"/>
</dbReference>
<dbReference type="GO" id="GO:0016316">
    <property type="term" value="F:phosphatidylinositol-3,4-bisphosphate 4-phosphatase activity"/>
    <property type="evidence" value="ECO:0007669"/>
    <property type="project" value="InterPro"/>
</dbReference>
<name>A0A8C2IL95_CYPCA</name>
<dbReference type="PANTHER" id="PTHR12187:SF12">
    <property type="entry name" value="PHOSPHATIDYLINOSITOL-3,4-BISPHOSPHATE 4-PHOSPHATASE"/>
    <property type="match status" value="1"/>
</dbReference>
<dbReference type="AlphaFoldDB" id="A0A8C2IL95"/>
<evidence type="ECO:0000313" key="4">
    <source>
        <dbReference type="Proteomes" id="UP000694701"/>
    </source>
</evidence>
<dbReference type="Proteomes" id="UP000694701">
    <property type="component" value="Unplaced"/>
</dbReference>
<dbReference type="InterPro" id="IPR039034">
    <property type="entry name" value="INPP4"/>
</dbReference>
<dbReference type="PANTHER" id="PTHR12187">
    <property type="entry name" value="AGAP000124-PA"/>
    <property type="match status" value="1"/>
</dbReference>
<reference evidence="3" key="1">
    <citation type="submission" date="2025-08" db="UniProtKB">
        <authorList>
            <consortium name="Ensembl"/>
        </authorList>
    </citation>
    <scope>IDENTIFICATION</scope>
</reference>
<protein>
    <submittedName>
        <fullName evidence="3">Inositol polyphosphate-4-phosphatase type I Aa</fullName>
    </submittedName>
</protein>
<evidence type="ECO:0000256" key="2">
    <source>
        <dbReference type="ARBA" id="ARBA00023098"/>
    </source>
</evidence>